<organism evidence="1">
    <name type="scientific">Guillardia theta</name>
    <name type="common">Cryptophyte</name>
    <name type="synonym">Cryptomonas phi</name>
    <dbReference type="NCBI Taxonomy" id="55529"/>
    <lineage>
        <taxon>Eukaryota</taxon>
        <taxon>Cryptophyceae</taxon>
        <taxon>Pyrenomonadales</taxon>
        <taxon>Geminigeraceae</taxon>
        <taxon>Guillardia</taxon>
    </lineage>
</organism>
<dbReference type="AlphaFoldDB" id="A0A7S4KE59"/>
<gene>
    <name evidence="1" type="ORF">GTHE00462_LOCUS11462</name>
</gene>
<sequence length="463" mass="52686">MQYNLGQGSNQSSSHHLRMGVNPNQLLKYKESASSKKAQRGRTRDLQKKLDSLVPNFDEVELKIGMFKAGRTWLQLLQDAKRHVLALSTTPEGSDQAASSSSTTIPKTIKLPETVLTQNDIYNGLLSSKSHFLLVVSDLEDGKLRTKSASEPVHQVTQVKNCDLAIENQYFHHFLNSTDVTVFLNGIATLKDSDHVEICCRMLVASGIGLRSAKKRLRIYLDRAANQVFVHVEDFLAQPEWPVKMWNGDHLREVSGVLMFDPISSSCSLQTSFQMMQKTFGAVSAVLTASISKMMETSEAKMALESVLTRFKCVKEFLLQRMLQIHVSHEADQDNIVYSVVHVKLKLPKYLDVFETEWHEAFRIKLDGTPYPHPCCPGLYASYLVHYDAPPTELHITERYLQFDEEKKSFTIVHNQTAIFTKDQCHYAGLLLNDRNELQMTHQIWQRVGDYEEQLMDLTRSCS</sequence>
<protein>
    <submittedName>
        <fullName evidence="1">Uncharacterized protein</fullName>
    </submittedName>
</protein>
<accession>A0A7S4KE59</accession>
<name>A0A7S4KE59_GUITH</name>
<evidence type="ECO:0000313" key="1">
    <source>
        <dbReference type="EMBL" id="CAE2291839.1"/>
    </source>
</evidence>
<dbReference type="EMBL" id="HBKN01014734">
    <property type="protein sequence ID" value="CAE2291839.1"/>
    <property type="molecule type" value="Transcribed_RNA"/>
</dbReference>
<reference evidence="1" key="1">
    <citation type="submission" date="2021-01" db="EMBL/GenBank/DDBJ databases">
        <authorList>
            <person name="Corre E."/>
            <person name="Pelletier E."/>
            <person name="Niang G."/>
            <person name="Scheremetjew M."/>
            <person name="Finn R."/>
            <person name="Kale V."/>
            <person name="Holt S."/>
            <person name="Cochrane G."/>
            <person name="Meng A."/>
            <person name="Brown T."/>
            <person name="Cohen L."/>
        </authorList>
    </citation>
    <scope>NUCLEOTIDE SEQUENCE</scope>
    <source>
        <strain evidence="1">CCMP 2712</strain>
    </source>
</reference>
<proteinExistence type="predicted"/>